<dbReference type="Gene3D" id="3.90.550.10">
    <property type="entry name" value="Spore Coat Polysaccharide Biosynthesis Protein SpsA, Chain A"/>
    <property type="match status" value="1"/>
</dbReference>
<feature type="compositionally biased region" description="Basic and acidic residues" evidence="1">
    <location>
        <begin position="34"/>
        <end position="45"/>
    </location>
</feature>
<dbReference type="OrthoDB" id="38531at2759"/>
<reference evidence="5" key="2">
    <citation type="submission" date="2020-05" db="EMBL/GenBank/DDBJ databases">
        <authorList>
            <person name="Kim H.-S."/>
            <person name="Proctor R.H."/>
            <person name="Brown D.W."/>
        </authorList>
    </citation>
    <scope>NUCLEOTIDE SEQUENCE</scope>
    <source>
        <strain evidence="5">NRRL 45417</strain>
    </source>
</reference>
<evidence type="ECO:0000313" key="6">
    <source>
        <dbReference type="Proteomes" id="UP000604273"/>
    </source>
</evidence>
<keyword evidence="2" id="KW-1133">Transmembrane helix</keyword>
<keyword evidence="2" id="KW-0812">Transmembrane</keyword>
<protein>
    <recommendedName>
        <fullName evidence="7">Glycosyltransferase 2-like domain-containing protein</fullName>
    </recommendedName>
</protein>
<evidence type="ECO:0008006" key="7">
    <source>
        <dbReference type="Google" id="ProtNLM"/>
    </source>
</evidence>
<feature type="region of interest" description="Disordered" evidence="1">
    <location>
        <begin position="1"/>
        <end position="70"/>
    </location>
</feature>
<dbReference type="Pfam" id="PF25550">
    <property type="entry name" value="DUF7928"/>
    <property type="match status" value="1"/>
</dbReference>
<feature type="domain" description="DUF7928" evidence="4">
    <location>
        <begin position="85"/>
        <end position="234"/>
    </location>
</feature>
<dbReference type="SUPFAM" id="SSF53448">
    <property type="entry name" value="Nucleotide-diphospho-sugar transferases"/>
    <property type="match status" value="1"/>
</dbReference>
<feature type="transmembrane region" description="Helical" evidence="2">
    <location>
        <begin position="792"/>
        <end position="819"/>
    </location>
</feature>
<accession>A0A8H4SSS8</accession>
<dbReference type="EMBL" id="JABFAI010000393">
    <property type="protein sequence ID" value="KAF4944892.1"/>
    <property type="molecule type" value="Genomic_DNA"/>
</dbReference>
<sequence>MTSEKSPMVSEKSVSRFIESGVLRPSSPATDAATLKRLEAGDHGAVKTPEYPTRKSPPSRSAHSSYSGTPAAMQIPDAAATDLPVVARYIARRATLLGWFDEPAATAITSGWSSTCIALKKPDGKYIYNPDDPSPDLAAAVNRLNESAIVSMASEVTNSVFDSIKPGQASLVNEDSGARIPIIPSLADVHESLVNLTSSCIVVQERCVLIWAHEARTVLTVAHNIEKQMLGIIVGPNMPRGLPQTEVQSINGMPTPVRGAIDEKDEVYQAAFKVEEGGEGDEDVEGRELKRPTLVVHSFRIGIVILLVILTQSVGVSRLIRQWSWDGDFTRFALCAVIPPLCVLSLFFFIVVVSSVFQLLLPAGICLRNSKFHSGKYIPSGRENKTDAMAAIKPNPKRYKDYQLPHITVQMPVYKEGLRGVIVPTMVSVMAAIQYYENQGGTASVYINDDGMQCIQPELAAARKQYYRENGIGYCARLPNKKSPKSKSFLSWFKRSPPVDPEVDNQDESEVSPQGRANKLGFVRKGKFKKASNMNYCLAFSNRVEDEMLRLTELECESRGCAYEDLSAEDDDRLYEQALQNMVDADEGKTWAEGNIRMGEIILLIDCDTRVPIDCLLYGALEMYESPEVAILQHGSGVMQVAHNIFENGITYFTDIVYTAIKYGVGTGDVAPFVGHNAFLRWKAIQSVAFVDPSDKVTKWWSDSHVSEDFDISLRVQMAGMVCRLATYHNGGFQEGVSLTVYDELNRWEKYAYGCNELVFHPFYKWPYKGPVTRLFLRFLWSNMPVTSKVSILAYIFTYYAIAAGMLLTLVNYILVGLFFQDLDQFYTPSWGIWVSLLVIFNGVASIATSMTRHRLKEKSFWVAILEACKWLPFLLLFFGGISINCAKALLCHAFSVNIEWASTSKELGPTGIYIGLNKMMHRFKWTFLICIVIAAGMMYMAFGAPWGWTIAPGKFSAGTYAIVPLAVQVSCAFALPLFLGLT</sequence>
<feature type="transmembrane region" description="Helical" evidence="2">
    <location>
        <begin position="961"/>
        <end position="982"/>
    </location>
</feature>
<comment type="caution">
    <text evidence="5">The sequence shown here is derived from an EMBL/GenBank/DDBJ whole genome shotgun (WGS) entry which is preliminary data.</text>
</comment>
<feature type="transmembrane region" description="Helical" evidence="2">
    <location>
        <begin position="299"/>
        <end position="320"/>
    </location>
</feature>
<name>A0A8H4SSS8_9HYPO</name>
<dbReference type="Pfam" id="PF13632">
    <property type="entry name" value="Glyco_trans_2_3"/>
    <property type="match status" value="1"/>
</dbReference>
<feature type="domain" description="Glycosyltransferase 2-like" evidence="3">
    <location>
        <begin position="601"/>
        <end position="814"/>
    </location>
</feature>
<dbReference type="InterPro" id="IPR001173">
    <property type="entry name" value="Glyco_trans_2-like"/>
</dbReference>
<evidence type="ECO:0000256" key="2">
    <source>
        <dbReference type="SAM" id="Phobius"/>
    </source>
</evidence>
<feature type="compositionally biased region" description="Low complexity" evidence="1">
    <location>
        <begin position="56"/>
        <end position="67"/>
    </location>
</feature>
<dbReference type="AlphaFoldDB" id="A0A8H4SSS8"/>
<dbReference type="InterPro" id="IPR029044">
    <property type="entry name" value="Nucleotide-diphossugar_trans"/>
</dbReference>
<proteinExistence type="predicted"/>
<dbReference type="PANTHER" id="PTHR35408">
    <property type="entry name" value="CHROMOSOME 15, WHOLE GENOME SHOTGUN SEQUENCE"/>
    <property type="match status" value="1"/>
</dbReference>
<organism evidence="5 6">
    <name type="scientific">Fusarium gaditjirri</name>
    <dbReference type="NCBI Taxonomy" id="282569"/>
    <lineage>
        <taxon>Eukaryota</taxon>
        <taxon>Fungi</taxon>
        <taxon>Dikarya</taxon>
        <taxon>Ascomycota</taxon>
        <taxon>Pezizomycotina</taxon>
        <taxon>Sordariomycetes</taxon>
        <taxon>Hypocreomycetidae</taxon>
        <taxon>Hypocreales</taxon>
        <taxon>Nectriaceae</taxon>
        <taxon>Fusarium</taxon>
        <taxon>Fusarium nisikadoi species complex</taxon>
    </lineage>
</organism>
<dbReference type="InterPro" id="IPR057688">
    <property type="entry name" value="DUF7928"/>
</dbReference>
<keyword evidence="2" id="KW-0472">Membrane</keyword>
<dbReference type="PANTHER" id="PTHR35408:SF2">
    <property type="entry name" value="GLYCOSYLTRANSFERASE 2-LIKE DOMAIN-CONTAINING PROTEIN"/>
    <property type="match status" value="1"/>
</dbReference>
<gene>
    <name evidence="5" type="ORF">FGADI_12361</name>
</gene>
<feature type="transmembrane region" description="Helical" evidence="2">
    <location>
        <begin position="871"/>
        <end position="891"/>
    </location>
</feature>
<feature type="transmembrane region" description="Helical" evidence="2">
    <location>
        <begin position="926"/>
        <end position="949"/>
    </location>
</feature>
<evidence type="ECO:0000259" key="4">
    <source>
        <dbReference type="Pfam" id="PF25550"/>
    </source>
</evidence>
<keyword evidence="6" id="KW-1185">Reference proteome</keyword>
<evidence type="ECO:0000259" key="3">
    <source>
        <dbReference type="Pfam" id="PF13632"/>
    </source>
</evidence>
<feature type="transmembrane region" description="Helical" evidence="2">
    <location>
        <begin position="831"/>
        <end position="851"/>
    </location>
</feature>
<dbReference type="Proteomes" id="UP000604273">
    <property type="component" value="Unassembled WGS sequence"/>
</dbReference>
<evidence type="ECO:0000256" key="1">
    <source>
        <dbReference type="SAM" id="MobiDB-lite"/>
    </source>
</evidence>
<reference evidence="5" key="1">
    <citation type="journal article" date="2020" name="BMC Genomics">
        <title>Correction to: Identification and distribution of gene clusters required for synthesis of sphingolipid metabolism inhibitors in diverse species of the filamentous fungus Fusarium.</title>
        <authorList>
            <person name="Kim H.S."/>
            <person name="Lohmar J.M."/>
            <person name="Busman M."/>
            <person name="Brown D.W."/>
            <person name="Naumann T.A."/>
            <person name="Divon H.H."/>
            <person name="Lysoe E."/>
            <person name="Uhlig S."/>
            <person name="Proctor R.H."/>
        </authorList>
    </citation>
    <scope>NUCLEOTIDE SEQUENCE</scope>
    <source>
        <strain evidence="5">NRRL 45417</strain>
    </source>
</reference>
<feature type="transmembrane region" description="Helical" evidence="2">
    <location>
        <begin position="332"/>
        <end position="361"/>
    </location>
</feature>
<evidence type="ECO:0000313" key="5">
    <source>
        <dbReference type="EMBL" id="KAF4944892.1"/>
    </source>
</evidence>